<dbReference type="Pfam" id="PF02949">
    <property type="entry name" value="7tm_6"/>
    <property type="match status" value="1"/>
</dbReference>
<sequence>MKNDFFGFCIPLAKYIYILPDITPQDHTKPLLHKIFAVIIYVLALFCYFSEVVKLYQIVTGEYFVYDELIRNYTVSYFHFTSLIKAVNIKGAISARTFKTIIGFEDNIYNGEDEDIRKVYKASVTPIQRVRKYYMAGMVMVVICYACAPAFRDPIEIQRENETIRIRQLPISAWSPVEEYFWLDFVWKSLVGAYLAYFFVTTDLILYSFIAFGACQVRILQHYIHNFNRYCEDIMHTEGVSKNESARLLQKQLIAMHQDVISYVNMINGSIKQLMMLEFIPGSVQLAGMLYQLMTNLNAIQCIFLGQFISCLIARIFIYTNSANDLSQLSQQLAADWFEIDWIELPKDIKMNLNICILRCQKNLCIIVGDLNAIDMTTFLTILKGSYLFLFRF</sequence>
<keyword evidence="2" id="KW-1003">Cell membrane</keyword>
<keyword evidence="9" id="KW-0807">Transducer</keyword>
<organism evidence="11">
    <name type="scientific">Dendroctonus ponderosae</name>
    <name type="common">Mountain pine beetle</name>
    <dbReference type="NCBI Taxonomy" id="77166"/>
    <lineage>
        <taxon>Eukaryota</taxon>
        <taxon>Metazoa</taxon>
        <taxon>Ecdysozoa</taxon>
        <taxon>Arthropoda</taxon>
        <taxon>Hexapoda</taxon>
        <taxon>Insecta</taxon>
        <taxon>Pterygota</taxon>
        <taxon>Neoptera</taxon>
        <taxon>Endopterygota</taxon>
        <taxon>Coleoptera</taxon>
        <taxon>Polyphaga</taxon>
        <taxon>Cucujiformia</taxon>
        <taxon>Curculionidae</taxon>
        <taxon>Scolytinae</taxon>
        <taxon>Dendroctonus</taxon>
    </lineage>
</organism>
<dbReference type="EnsemblMetazoa" id="XM_019917456.1">
    <property type="protein sequence ID" value="XP_019773015.1"/>
    <property type="gene ID" value="LOC109546479"/>
</dbReference>
<dbReference type="GO" id="GO:0007165">
    <property type="term" value="P:signal transduction"/>
    <property type="evidence" value="ECO:0007669"/>
    <property type="project" value="UniProtKB-KW"/>
</dbReference>
<evidence type="ECO:0000256" key="5">
    <source>
        <dbReference type="ARBA" id="ARBA00022725"/>
    </source>
</evidence>
<dbReference type="InterPro" id="IPR004117">
    <property type="entry name" value="7tm6_olfct_rcpt"/>
</dbReference>
<accession>N6UM45</accession>
<evidence type="ECO:0000313" key="11">
    <source>
        <dbReference type="EMBL" id="ENN81746.1"/>
    </source>
</evidence>
<dbReference type="EMBL" id="KB740065">
    <property type="protein sequence ID" value="ENN81746.1"/>
    <property type="molecule type" value="Genomic_DNA"/>
</dbReference>
<keyword evidence="5" id="KW-0552">Olfaction</keyword>
<feature type="transmembrane region" description="Helical" evidence="10">
    <location>
        <begin position="133"/>
        <end position="151"/>
    </location>
</feature>
<feature type="transmembrane region" description="Helical" evidence="10">
    <location>
        <begin position="297"/>
        <end position="318"/>
    </location>
</feature>
<dbReference type="HOGENOM" id="CLU_702601_0_0_1"/>
<keyword evidence="13" id="KW-1185">Reference proteome</keyword>
<dbReference type="KEGG" id="dpa:109546479"/>
<evidence type="ECO:0000256" key="2">
    <source>
        <dbReference type="ARBA" id="ARBA00022475"/>
    </source>
</evidence>
<evidence type="ECO:0000256" key="8">
    <source>
        <dbReference type="ARBA" id="ARBA00023170"/>
    </source>
</evidence>
<evidence type="ECO:0000256" key="6">
    <source>
        <dbReference type="ARBA" id="ARBA00022989"/>
    </source>
</evidence>
<evidence type="ECO:0000256" key="7">
    <source>
        <dbReference type="ARBA" id="ARBA00023136"/>
    </source>
</evidence>
<name>N6UM45_DENPD</name>
<evidence type="ECO:0000256" key="3">
    <source>
        <dbReference type="ARBA" id="ARBA00022606"/>
    </source>
</evidence>
<dbReference type="GO" id="GO:0005886">
    <property type="term" value="C:plasma membrane"/>
    <property type="evidence" value="ECO:0007669"/>
    <property type="project" value="UniProtKB-SubCell"/>
</dbReference>
<dbReference type="GO" id="GO:0004984">
    <property type="term" value="F:olfactory receptor activity"/>
    <property type="evidence" value="ECO:0007669"/>
    <property type="project" value="InterPro"/>
</dbReference>
<dbReference type="PANTHER" id="PTHR21137">
    <property type="entry name" value="ODORANT RECEPTOR"/>
    <property type="match status" value="1"/>
</dbReference>
<evidence type="ECO:0000313" key="13">
    <source>
        <dbReference type="Proteomes" id="UP000019118"/>
    </source>
</evidence>
<dbReference type="OrthoDB" id="6597368at2759"/>
<gene>
    <name evidence="12" type="primary">109546479</name>
    <name evidence="11" type="ORF">YQE_01866</name>
</gene>
<keyword evidence="4 10" id="KW-0812">Transmembrane</keyword>
<evidence type="ECO:0000256" key="9">
    <source>
        <dbReference type="ARBA" id="ARBA00023224"/>
    </source>
</evidence>
<evidence type="ECO:0000256" key="10">
    <source>
        <dbReference type="SAM" id="Phobius"/>
    </source>
</evidence>
<dbReference type="PANTHER" id="PTHR21137:SF35">
    <property type="entry name" value="ODORANT RECEPTOR 19A-RELATED"/>
    <property type="match status" value="1"/>
</dbReference>
<reference evidence="11 13" key="1">
    <citation type="journal article" date="2013" name="Genome Biol.">
        <title>Draft genome of the mountain pine beetle, Dendroctonus ponderosae Hopkins, a major forest pest.</title>
        <authorList>
            <person name="Keeling C.I."/>
            <person name="Yuen M.M."/>
            <person name="Liao N.Y."/>
            <person name="Docking T.R."/>
            <person name="Chan S.K."/>
            <person name="Taylor G.A."/>
            <person name="Palmquist D.L."/>
            <person name="Jackman S.D."/>
            <person name="Nguyen A."/>
            <person name="Li M."/>
            <person name="Henderson H."/>
            <person name="Janes J.K."/>
            <person name="Zhao Y."/>
            <person name="Pandoh P."/>
            <person name="Moore R."/>
            <person name="Sperling F.A."/>
            <person name="Huber D.P."/>
            <person name="Birol I."/>
            <person name="Jones S.J."/>
            <person name="Bohlmann J."/>
        </authorList>
    </citation>
    <scope>NUCLEOTIDE SEQUENCE</scope>
</reference>
<evidence type="ECO:0000256" key="1">
    <source>
        <dbReference type="ARBA" id="ARBA00004651"/>
    </source>
</evidence>
<comment type="subcellular location">
    <subcellularLocation>
        <location evidence="1">Cell membrane</location>
        <topology evidence="1">Multi-pass membrane protein</topology>
    </subcellularLocation>
</comment>
<feature type="transmembrane region" description="Helical" evidence="10">
    <location>
        <begin position="31"/>
        <end position="49"/>
    </location>
</feature>
<reference evidence="12" key="2">
    <citation type="submission" date="2024-08" db="UniProtKB">
        <authorList>
            <consortium name="EnsemblMetazoa"/>
        </authorList>
    </citation>
    <scope>IDENTIFICATION</scope>
</reference>
<dbReference type="EnsemblMetazoa" id="XM_019917457.1">
    <property type="protein sequence ID" value="XP_019773016.1"/>
    <property type="gene ID" value="LOC109546479"/>
</dbReference>
<feature type="transmembrane region" description="Helical" evidence="10">
    <location>
        <begin position="194"/>
        <end position="215"/>
    </location>
</feature>
<feature type="non-terminal residue" evidence="11">
    <location>
        <position position="1"/>
    </location>
</feature>
<evidence type="ECO:0000313" key="12">
    <source>
        <dbReference type="EnsemblMetazoa" id="XP_019773015.1"/>
    </source>
</evidence>
<keyword evidence="3" id="KW-0716">Sensory transduction</keyword>
<dbReference type="OMA" id="WITVICH"/>
<evidence type="ECO:0008006" key="14">
    <source>
        <dbReference type="Google" id="ProtNLM"/>
    </source>
</evidence>
<keyword evidence="7 10" id="KW-0472">Membrane</keyword>
<keyword evidence="8" id="KW-0675">Receptor</keyword>
<protein>
    <recommendedName>
        <fullName evidence="14">Odorant receptor</fullName>
    </recommendedName>
</protein>
<proteinExistence type="predicted"/>
<dbReference type="GO" id="GO:0005549">
    <property type="term" value="F:odorant binding"/>
    <property type="evidence" value="ECO:0007669"/>
    <property type="project" value="InterPro"/>
</dbReference>
<dbReference type="AlphaFoldDB" id="N6UM45"/>
<dbReference type="Proteomes" id="UP000019118">
    <property type="component" value="Unassembled WGS sequence"/>
</dbReference>
<evidence type="ECO:0000256" key="4">
    <source>
        <dbReference type="ARBA" id="ARBA00022692"/>
    </source>
</evidence>
<keyword evidence="6 10" id="KW-1133">Transmembrane helix</keyword>